<dbReference type="Pfam" id="PF01593">
    <property type="entry name" value="Amino_oxidase"/>
    <property type="match status" value="1"/>
</dbReference>
<dbReference type="GO" id="GO:0016491">
    <property type="term" value="F:oxidoreductase activity"/>
    <property type="evidence" value="ECO:0007669"/>
    <property type="project" value="InterPro"/>
</dbReference>
<evidence type="ECO:0000313" key="2">
    <source>
        <dbReference type="EMBL" id="CAB4567820.1"/>
    </source>
</evidence>
<dbReference type="PANTHER" id="PTHR42841">
    <property type="entry name" value="AMINE OXIDASE"/>
    <property type="match status" value="1"/>
</dbReference>
<dbReference type="SUPFAM" id="SSF51905">
    <property type="entry name" value="FAD/NAD(P)-binding domain"/>
    <property type="match status" value="1"/>
</dbReference>
<dbReference type="EMBL" id="CAEZSR010000083">
    <property type="protein sequence ID" value="CAB4567820.1"/>
    <property type="molecule type" value="Genomic_DNA"/>
</dbReference>
<accession>A0A6J6DUB7</accession>
<feature type="domain" description="Amine oxidase" evidence="1">
    <location>
        <begin position="30"/>
        <end position="421"/>
    </location>
</feature>
<gene>
    <name evidence="2" type="ORF">UFOPK1493_02199</name>
</gene>
<dbReference type="InterPro" id="IPR002937">
    <property type="entry name" value="Amino_oxidase"/>
</dbReference>
<organism evidence="2">
    <name type="scientific">freshwater metagenome</name>
    <dbReference type="NCBI Taxonomy" id="449393"/>
    <lineage>
        <taxon>unclassified sequences</taxon>
        <taxon>metagenomes</taxon>
        <taxon>ecological metagenomes</taxon>
    </lineage>
</organism>
<proteinExistence type="predicted"/>
<reference evidence="2" key="1">
    <citation type="submission" date="2020-05" db="EMBL/GenBank/DDBJ databases">
        <authorList>
            <person name="Chiriac C."/>
            <person name="Salcher M."/>
            <person name="Ghai R."/>
            <person name="Kavagutti S V."/>
        </authorList>
    </citation>
    <scope>NUCLEOTIDE SEQUENCE</scope>
</reference>
<protein>
    <submittedName>
        <fullName evidence="2">Unannotated protein</fullName>
    </submittedName>
</protein>
<dbReference type="AlphaFoldDB" id="A0A6J6DUB7"/>
<dbReference type="InterPro" id="IPR036188">
    <property type="entry name" value="FAD/NAD-bd_sf"/>
</dbReference>
<evidence type="ECO:0000259" key="1">
    <source>
        <dbReference type="Pfam" id="PF01593"/>
    </source>
</evidence>
<sequence length="426" mass="44385">MSPGAPADAAPLGHGSPDGTVDVVVVGAGLAGLSAARHLHRAGRSVVVLEASDGIGGRVRTDHVDGFLLDRGFQVLLTAYPEAARQLDLGALQLRAFDPGAEVYTGGRFHVVGDPLRQPRSLPATVLAPVGSPLDKLRLLALRRRVRRTPPPDLLRGPDEPTLDRLRAAGFSTRMIDRFFRPLFGGIQLDPSLSSSARMFDVIFRMLSEGDSAVPAAGMGAIPAQLADGLPAGTVQLGRAVTAIEGTGVRLADGGAMDARAVVVATDGPAASRLLGVRAVGSKEVACVYFAADAAPTRHKYVVLDGAASGPVLNVAVMSNVAPSYAPAGQHLIAAAMPLPPDGDLEAAARAQLRGWWGASVDGWRHLRTYRIAHGQPDQSPPFHPRERVALGEGRFVCGDHRDTASIQGALFSGRRCAEAVAAATA</sequence>
<dbReference type="Gene3D" id="3.50.50.60">
    <property type="entry name" value="FAD/NAD(P)-binding domain"/>
    <property type="match status" value="1"/>
</dbReference>
<name>A0A6J6DUB7_9ZZZZ</name>